<accession>D3RWV1</accession>
<reference evidence="1 2" key="2">
    <citation type="journal article" date="2011" name="Stand. Genomic Sci.">
        <title>Complete genome sequence of Ferroglobus placidus AEDII12DO.</title>
        <authorList>
            <person name="Anderson I."/>
            <person name="Risso C."/>
            <person name="Holmes D."/>
            <person name="Lucas S."/>
            <person name="Copeland A."/>
            <person name="Lapidus A."/>
            <person name="Cheng J.F."/>
            <person name="Bruce D."/>
            <person name="Goodwin L."/>
            <person name="Pitluck S."/>
            <person name="Saunders E."/>
            <person name="Brettin T."/>
            <person name="Detter J.C."/>
            <person name="Han C."/>
            <person name="Tapia R."/>
            <person name="Larimer F."/>
            <person name="Land M."/>
            <person name="Hauser L."/>
            <person name="Woyke T."/>
            <person name="Lovley D."/>
            <person name="Kyrpides N."/>
            <person name="Ivanova N."/>
        </authorList>
    </citation>
    <scope>NUCLEOTIDE SEQUENCE [LARGE SCALE GENOMIC DNA]</scope>
    <source>
        <strain evidence="2">DSM 10642 / AEDII12DO</strain>
    </source>
</reference>
<dbReference type="PaxDb" id="589924-Ferp_0795"/>
<organism evidence="1 2">
    <name type="scientific">Ferroglobus placidus (strain DSM 10642 / AEDII12DO)</name>
    <dbReference type="NCBI Taxonomy" id="589924"/>
    <lineage>
        <taxon>Archaea</taxon>
        <taxon>Methanobacteriati</taxon>
        <taxon>Methanobacteriota</taxon>
        <taxon>Archaeoglobi</taxon>
        <taxon>Archaeoglobales</taxon>
        <taxon>Archaeoglobaceae</taxon>
        <taxon>Ferroglobus</taxon>
    </lineage>
</organism>
<protein>
    <recommendedName>
        <fullName evidence="3">Metal-binding protein</fullName>
    </recommendedName>
</protein>
<dbReference type="EMBL" id="CP001899">
    <property type="protein sequence ID" value="ADC64964.1"/>
    <property type="molecule type" value="Genomic_DNA"/>
</dbReference>
<dbReference type="RefSeq" id="WP_012965307.1">
    <property type="nucleotide sequence ID" value="NC_013849.1"/>
</dbReference>
<dbReference type="InterPro" id="IPR007332">
    <property type="entry name" value="DUF411"/>
</dbReference>
<evidence type="ECO:0000313" key="2">
    <source>
        <dbReference type="Proteomes" id="UP000002613"/>
    </source>
</evidence>
<name>D3RWV1_FERPA</name>
<dbReference type="KEGG" id="fpl:Ferp_0795"/>
<dbReference type="Proteomes" id="UP000002613">
    <property type="component" value="Chromosome"/>
</dbReference>
<dbReference type="STRING" id="589924.Ferp_0795"/>
<dbReference type="InterPro" id="IPR036249">
    <property type="entry name" value="Thioredoxin-like_sf"/>
</dbReference>
<dbReference type="GeneID" id="8778301"/>
<sequence>MRILSLLVVGLGVILAFGLYLNFGNAPSQVVIYKPEACGCCEKYAEYLEGEGYEVEIVNVKSLTKIYEKHGVPRKLWSCHVSYIGGYYVIGHVPREAIDKLLKEKPAIEGISLPGMPTGSPGMPGVKSKPFKIYYTSGSRTGIFDEV</sequence>
<dbReference type="HOGENOM" id="CLU_112034_0_1_2"/>
<evidence type="ECO:0008006" key="3">
    <source>
        <dbReference type="Google" id="ProtNLM"/>
    </source>
</evidence>
<reference evidence="2" key="1">
    <citation type="submission" date="2010-02" db="EMBL/GenBank/DDBJ databases">
        <title>Complete sequence of Ferroglobus placidus DSM 10642.</title>
        <authorList>
            <consortium name="US DOE Joint Genome Institute"/>
            <person name="Lucas S."/>
            <person name="Copeland A."/>
            <person name="Lapidus A."/>
            <person name="Cheng J.-F."/>
            <person name="Bruce D."/>
            <person name="Goodwin L."/>
            <person name="Pitluck S."/>
            <person name="Saunders E."/>
            <person name="Brettin T."/>
            <person name="Detter J.C."/>
            <person name="Han C."/>
            <person name="Tapia R."/>
            <person name="Larimer F."/>
            <person name="Land M."/>
            <person name="Hauser L."/>
            <person name="Kyrpides N."/>
            <person name="Ivanova N."/>
            <person name="Holmes D."/>
            <person name="Lovley D."/>
            <person name="Kyrpides N."/>
            <person name="Anderson I.J."/>
            <person name="Woyke T."/>
        </authorList>
    </citation>
    <scope>NUCLEOTIDE SEQUENCE [LARGE SCALE GENOMIC DNA]</scope>
    <source>
        <strain evidence="2">DSM 10642 / AEDII12DO</strain>
    </source>
</reference>
<keyword evidence="2" id="KW-1185">Reference proteome</keyword>
<dbReference type="Pfam" id="PF04214">
    <property type="entry name" value="DUF411"/>
    <property type="match status" value="1"/>
</dbReference>
<evidence type="ECO:0000313" key="1">
    <source>
        <dbReference type="EMBL" id="ADC64964.1"/>
    </source>
</evidence>
<proteinExistence type="predicted"/>
<dbReference type="eggNOG" id="arCOG03913">
    <property type="taxonomic scope" value="Archaea"/>
</dbReference>
<dbReference type="SUPFAM" id="SSF52833">
    <property type="entry name" value="Thioredoxin-like"/>
    <property type="match status" value="1"/>
</dbReference>
<dbReference type="AlphaFoldDB" id="D3RWV1"/>
<dbReference type="OrthoDB" id="262137at2157"/>
<gene>
    <name evidence="1" type="ordered locus">Ferp_0795</name>
</gene>